<dbReference type="InterPro" id="IPR040807">
    <property type="entry name" value="DUF5522"/>
</dbReference>
<dbReference type="EMBL" id="JANBOH010000089">
    <property type="protein sequence ID" value="KAJ1645789.1"/>
    <property type="molecule type" value="Genomic_DNA"/>
</dbReference>
<protein>
    <submittedName>
        <fullName evidence="2">Uncharacterized protein</fullName>
    </submittedName>
</protein>
<dbReference type="Pfam" id="PF17653">
    <property type="entry name" value="DUF5522"/>
    <property type="match status" value="1"/>
</dbReference>
<feature type="region of interest" description="Disordered" evidence="1">
    <location>
        <begin position="87"/>
        <end position="109"/>
    </location>
</feature>
<name>A0A9W7XML9_9FUNG</name>
<accession>A0A9W7XML9</accession>
<comment type="caution">
    <text evidence="2">The sequence shown here is derived from an EMBL/GenBank/DDBJ whole genome shotgun (WGS) entry which is preliminary data.</text>
</comment>
<dbReference type="Proteomes" id="UP001145021">
    <property type="component" value="Unassembled WGS sequence"/>
</dbReference>
<sequence>MFVQQRSFIFFTRTQRILFKGMSTGDLEELPWKKIHEEALRNSERSYIDPATGYTAFTELSHLDRGYCCGNKCRHCPYNFENVGHPERIKEQAKEMRRKKKQSKDENQE</sequence>
<evidence type="ECO:0000313" key="2">
    <source>
        <dbReference type="EMBL" id="KAJ1645789.1"/>
    </source>
</evidence>
<organism evidence="2 3">
    <name type="scientific">Coemansia asiatica</name>
    <dbReference type="NCBI Taxonomy" id="1052880"/>
    <lineage>
        <taxon>Eukaryota</taxon>
        <taxon>Fungi</taxon>
        <taxon>Fungi incertae sedis</taxon>
        <taxon>Zoopagomycota</taxon>
        <taxon>Kickxellomycotina</taxon>
        <taxon>Kickxellomycetes</taxon>
        <taxon>Kickxellales</taxon>
        <taxon>Kickxellaceae</taxon>
        <taxon>Coemansia</taxon>
    </lineage>
</organism>
<reference evidence="2" key="1">
    <citation type="submission" date="2022-07" db="EMBL/GenBank/DDBJ databases">
        <title>Phylogenomic reconstructions and comparative analyses of Kickxellomycotina fungi.</title>
        <authorList>
            <person name="Reynolds N.K."/>
            <person name="Stajich J.E."/>
            <person name="Barry K."/>
            <person name="Grigoriev I.V."/>
            <person name="Crous P."/>
            <person name="Smith M.E."/>
        </authorList>
    </citation>
    <scope>NUCLEOTIDE SEQUENCE</scope>
    <source>
        <strain evidence="2">NBRC 105413</strain>
    </source>
</reference>
<proteinExistence type="predicted"/>
<keyword evidence="3" id="KW-1185">Reference proteome</keyword>
<dbReference type="PANTHER" id="PTHR21037:SF2">
    <property type="entry name" value="SIMILAR TO NOVEL PROTEIN"/>
    <property type="match status" value="1"/>
</dbReference>
<evidence type="ECO:0000256" key="1">
    <source>
        <dbReference type="SAM" id="MobiDB-lite"/>
    </source>
</evidence>
<evidence type="ECO:0000313" key="3">
    <source>
        <dbReference type="Proteomes" id="UP001145021"/>
    </source>
</evidence>
<dbReference type="AlphaFoldDB" id="A0A9W7XML9"/>
<gene>
    <name evidence="2" type="ORF">LPJ64_002682</name>
</gene>
<dbReference type="PANTHER" id="PTHR21037">
    <property type="entry name" value="39S RIBOSOMAL PROTEIN L14, MITOCHONDRIAL"/>
    <property type="match status" value="1"/>
</dbReference>